<name>A0A922I1P1_DERFA</name>
<reference evidence="3" key="4">
    <citation type="journal article" date="2022" name="Res Sq">
        <title>Comparative Genomics Reveals Insights into the Divergent Evolution of Astigmatic Mites and Household Pest Adaptations.</title>
        <authorList>
            <person name="Xiong Q."/>
            <person name="Wan A.T.-Y."/>
            <person name="Liu X.-Y."/>
            <person name="Fung C.S.-H."/>
            <person name="Xiao X."/>
            <person name="Malainual N."/>
            <person name="Hou J."/>
            <person name="Wang L."/>
            <person name="Wang M."/>
            <person name="Yang K."/>
            <person name="Cui Y."/>
            <person name="Leung E."/>
            <person name="Nong W."/>
            <person name="Shin S.-K."/>
            <person name="Au S."/>
            <person name="Jeong K.Y."/>
            <person name="Chew F.T."/>
            <person name="Hui J."/>
            <person name="Leung T.F."/>
            <person name="Tungtrongchitr A."/>
            <person name="Zhong N."/>
            <person name="Liu Z."/>
            <person name="Tsui S."/>
        </authorList>
    </citation>
    <scope>NUCLEOTIDE SEQUENCE</scope>
    <source>
        <strain evidence="3">Derf</strain>
        <tissue evidence="3">Whole organism</tissue>
    </source>
</reference>
<gene>
    <name evidence="3" type="ORF">DERF_004551</name>
    <name evidence="2" type="ORF">HUG17_0622</name>
</gene>
<keyword evidence="4" id="KW-1185">Reference proteome</keyword>
<protein>
    <submittedName>
        <fullName evidence="3">Uncharacterized protein</fullName>
    </submittedName>
</protein>
<feature type="region of interest" description="Disordered" evidence="1">
    <location>
        <begin position="16"/>
        <end position="49"/>
    </location>
</feature>
<dbReference type="Proteomes" id="UP000828236">
    <property type="component" value="Unassembled WGS sequence"/>
</dbReference>
<comment type="caution">
    <text evidence="3">The sequence shown here is derived from an EMBL/GenBank/DDBJ whole genome shotgun (WGS) entry which is preliminary data.</text>
</comment>
<evidence type="ECO:0000256" key="1">
    <source>
        <dbReference type="SAM" id="MobiDB-lite"/>
    </source>
</evidence>
<dbReference type="EMBL" id="SDOV01000001">
    <property type="protein sequence ID" value="KAH7645084.1"/>
    <property type="molecule type" value="Genomic_DNA"/>
</dbReference>
<reference evidence="3" key="1">
    <citation type="submission" date="2013-05" db="EMBL/GenBank/DDBJ databases">
        <authorList>
            <person name="Yim A.K.Y."/>
            <person name="Chan T.F."/>
            <person name="Ji K.M."/>
            <person name="Liu X.Y."/>
            <person name="Zhou J.W."/>
            <person name="Li R.Q."/>
            <person name="Yang K.Y."/>
            <person name="Li J."/>
            <person name="Li M."/>
            <person name="Law P.T.W."/>
            <person name="Wu Y.L."/>
            <person name="Cai Z.L."/>
            <person name="Qin H."/>
            <person name="Bao Y."/>
            <person name="Leung R.K.K."/>
            <person name="Ng P.K.S."/>
            <person name="Zou J."/>
            <person name="Zhong X.J."/>
            <person name="Ran P.X."/>
            <person name="Zhong N.S."/>
            <person name="Liu Z.G."/>
            <person name="Tsui S.K.W."/>
        </authorList>
    </citation>
    <scope>NUCLEOTIDE SEQUENCE</scope>
    <source>
        <strain evidence="3">Derf</strain>
        <tissue evidence="3">Whole organism</tissue>
    </source>
</reference>
<dbReference type="Proteomes" id="UP000790347">
    <property type="component" value="Unassembled WGS sequence"/>
</dbReference>
<reference evidence="2" key="2">
    <citation type="submission" date="2020-06" db="EMBL/GenBank/DDBJ databases">
        <authorList>
            <person name="Ji K."/>
            <person name="Li J."/>
        </authorList>
    </citation>
    <scope>NUCLEOTIDE SEQUENCE</scope>
    <source>
        <strain evidence="2">JKM2019</strain>
        <tissue evidence="2">Whole body</tissue>
    </source>
</reference>
<evidence type="ECO:0000313" key="3">
    <source>
        <dbReference type="EMBL" id="KAH9520867.1"/>
    </source>
</evidence>
<dbReference type="AlphaFoldDB" id="A0A922I1P1"/>
<evidence type="ECO:0000313" key="2">
    <source>
        <dbReference type="EMBL" id="KAH7645084.1"/>
    </source>
</evidence>
<evidence type="ECO:0000313" key="4">
    <source>
        <dbReference type="Proteomes" id="UP000790347"/>
    </source>
</evidence>
<organism evidence="3 4">
    <name type="scientific">Dermatophagoides farinae</name>
    <name type="common">American house dust mite</name>
    <dbReference type="NCBI Taxonomy" id="6954"/>
    <lineage>
        <taxon>Eukaryota</taxon>
        <taxon>Metazoa</taxon>
        <taxon>Ecdysozoa</taxon>
        <taxon>Arthropoda</taxon>
        <taxon>Chelicerata</taxon>
        <taxon>Arachnida</taxon>
        <taxon>Acari</taxon>
        <taxon>Acariformes</taxon>
        <taxon>Sarcoptiformes</taxon>
        <taxon>Astigmata</taxon>
        <taxon>Psoroptidia</taxon>
        <taxon>Analgoidea</taxon>
        <taxon>Pyroglyphidae</taxon>
        <taxon>Dermatophagoidinae</taxon>
        <taxon>Dermatophagoides</taxon>
    </lineage>
</organism>
<accession>A0A922I1P1</accession>
<proteinExistence type="predicted"/>
<dbReference type="EMBL" id="ASGP02000002">
    <property type="protein sequence ID" value="KAH9520867.1"/>
    <property type="molecule type" value="Genomic_DNA"/>
</dbReference>
<sequence length="108" mass="12142">MVPKQRLNGNVMMQVAGNTQDDDNNDCNGGGGQFRVPKSIPHQRKETEPIMSNDGIVGIMRYGIAKNFNNSHLNKKIKSSPLLNQQRFPMKFQYYTKGSEFLGGPGRR</sequence>
<reference evidence="2" key="3">
    <citation type="journal article" date="2021" name="World Allergy Organ. J.">
        <title>Chromosome-level assembly of Dermatophagoides farinae genome and transcriptome reveals two novel allergens Der f 37 and Der f 39.</title>
        <authorList>
            <person name="Chen J."/>
            <person name="Cai Z."/>
            <person name="Fan D."/>
            <person name="Hu J."/>
            <person name="Hou Y."/>
            <person name="He Y."/>
            <person name="Zhang Z."/>
            <person name="Zhao Z."/>
            <person name="Gao P."/>
            <person name="Hu W."/>
            <person name="Sun J."/>
            <person name="Li J."/>
            <person name="Ji K."/>
        </authorList>
    </citation>
    <scope>NUCLEOTIDE SEQUENCE</scope>
    <source>
        <strain evidence="2">JKM2019</strain>
    </source>
</reference>